<accession>A0A8R1TSW4</accession>
<organism evidence="1 2">
    <name type="scientific">Onchocerca volvulus</name>
    <dbReference type="NCBI Taxonomy" id="6282"/>
    <lineage>
        <taxon>Eukaryota</taxon>
        <taxon>Metazoa</taxon>
        <taxon>Ecdysozoa</taxon>
        <taxon>Nematoda</taxon>
        <taxon>Chromadorea</taxon>
        <taxon>Rhabditida</taxon>
        <taxon>Spirurina</taxon>
        <taxon>Spiruromorpha</taxon>
        <taxon>Filarioidea</taxon>
        <taxon>Onchocercidae</taxon>
        <taxon>Onchocerca</taxon>
    </lineage>
</organism>
<proteinExistence type="predicted"/>
<reference evidence="1" key="2">
    <citation type="submission" date="2022-06" db="UniProtKB">
        <authorList>
            <consortium name="EnsemblMetazoa"/>
        </authorList>
    </citation>
    <scope>IDENTIFICATION</scope>
</reference>
<protein>
    <submittedName>
        <fullName evidence="1">Uncharacterized protein</fullName>
    </submittedName>
</protein>
<dbReference type="Proteomes" id="UP000024404">
    <property type="component" value="Unassembled WGS sequence"/>
</dbReference>
<dbReference type="AlphaFoldDB" id="A0A8R1TSW4"/>
<keyword evidence="2" id="KW-1185">Reference proteome</keyword>
<evidence type="ECO:0000313" key="1">
    <source>
        <dbReference type="EnsemblMetazoa" id="OVOC4414.1"/>
    </source>
</evidence>
<dbReference type="EMBL" id="CMVM020000131">
    <property type="status" value="NOT_ANNOTATED_CDS"/>
    <property type="molecule type" value="Genomic_DNA"/>
</dbReference>
<name>A0A8R1TSW4_ONCVO</name>
<sequence length="70" mass="8116">MEQICKNLKSEISAEDTTSGTDQIFTLIFIVPYQARLKCVYQRLIFTVFQYYVRSIRMKAGENSPTLDAM</sequence>
<dbReference type="EnsemblMetazoa" id="OVOC4414.1">
    <property type="protein sequence ID" value="OVOC4414.1"/>
    <property type="gene ID" value="WBGene00241223"/>
</dbReference>
<reference evidence="2" key="1">
    <citation type="submission" date="2013-10" db="EMBL/GenBank/DDBJ databases">
        <title>Genome sequencing of Onchocerca volvulus.</title>
        <authorList>
            <person name="Cotton J."/>
            <person name="Tsai J."/>
            <person name="Stanley E."/>
            <person name="Tracey A."/>
            <person name="Holroyd N."/>
            <person name="Lustigman S."/>
            <person name="Berriman M."/>
        </authorList>
    </citation>
    <scope>NUCLEOTIDE SEQUENCE</scope>
</reference>
<evidence type="ECO:0000313" key="2">
    <source>
        <dbReference type="Proteomes" id="UP000024404"/>
    </source>
</evidence>